<keyword evidence="3" id="KW-0134">Cell wall</keyword>
<feature type="chain" id="PRO_5022883296" evidence="10">
    <location>
        <begin position="27"/>
        <end position="467"/>
    </location>
</feature>
<dbReference type="GO" id="GO:0005975">
    <property type="term" value="P:carbohydrate metabolic process"/>
    <property type="evidence" value="ECO:0007669"/>
    <property type="project" value="InterPro"/>
</dbReference>
<dbReference type="PANTHER" id="PTHR31375">
    <property type="match status" value="1"/>
</dbReference>
<name>A0A5E4GM76_PRUDU</name>
<dbReference type="PROSITE" id="PS00502">
    <property type="entry name" value="POLYGALACTURONASE"/>
    <property type="match status" value="1"/>
</dbReference>
<dbReference type="InterPro" id="IPR011050">
    <property type="entry name" value="Pectin_lyase_fold/virulence"/>
</dbReference>
<keyword evidence="7" id="KW-0961">Cell wall biogenesis/degradation</keyword>
<dbReference type="InterPro" id="IPR000743">
    <property type="entry name" value="Glyco_hydro_28"/>
</dbReference>
<dbReference type="GO" id="GO:0004650">
    <property type="term" value="F:polygalacturonase activity"/>
    <property type="evidence" value="ECO:0007669"/>
    <property type="project" value="InterPro"/>
</dbReference>
<keyword evidence="5 9" id="KW-0378">Hydrolase</keyword>
<feature type="active site" evidence="8">
    <location>
        <position position="313"/>
    </location>
</feature>
<dbReference type="SMART" id="SM00710">
    <property type="entry name" value="PbH1"/>
    <property type="match status" value="5"/>
</dbReference>
<dbReference type="GO" id="GO:0071555">
    <property type="term" value="P:cell wall organization"/>
    <property type="evidence" value="ECO:0007669"/>
    <property type="project" value="UniProtKB-KW"/>
</dbReference>
<dbReference type="AlphaFoldDB" id="A0A5E4GM76"/>
<evidence type="ECO:0000256" key="9">
    <source>
        <dbReference type="RuleBase" id="RU361169"/>
    </source>
</evidence>
<dbReference type="Proteomes" id="UP000327085">
    <property type="component" value="Chromosome 6"/>
</dbReference>
<evidence type="ECO:0000313" key="12">
    <source>
        <dbReference type="Proteomes" id="UP000327085"/>
    </source>
</evidence>
<sequence>MKVPLTATVLVLTIWLVASPNSSCSARRVVPDDFDLFDYGAVHHNTPTDDEGFSQEAFREGWETESTTRDSFNRGNAQTEEYDPQAFLEAWEAKTNTFNVVDYGAVGNGLVDDTKAFLKAWGAMCASSTQGTLTLVVPKGKRFLLNAVAFEGPCRASKVNFQIQGSIVAPNNIGAWTNKEMWIHFSDVQGLTVNGGGRIDGNGAVWWKACGSKGCQRPTALHFNKCHGFQLSRLAIFNSPKNHISICSCNGPRVLGLLIWAPKDSPNTDGIDISRSTRVTIQSSHIATGDDCIAINSGSSYIKIRDIRCGPGHGISIGSLGEHGEYSQVEEVQVSNCSFKGTTNGVRIKTWEGGSGYARKITFEGITFEDTKNPIIIDQHYFDKRPTSATDTSKSVQVSDITYRNINGTCTDEKAITLACAGGGCTNIVMNNVNIKSDLPNKRSYAYCDNAHGTSAFSLPSVPCLLH</sequence>
<dbReference type="InParanoid" id="A0A5E4GM76"/>
<protein>
    <submittedName>
        <fullName evidence="11">PREDICTED: probable polygalacturonase</fullName>
    </submittedName>
</protein>
<gene>
    <name evidence="11" type="ORF">ALMOND_2B024126</name>
</gene>
<evidence type="ECO:0000313" key="11">
    <source>
        <dbReference type="EMBL" id="VVA40681.1"/>
    </source>
</evidence>
<evidence type="ECO:0000256" key="3">
    <source>
        <dbReference type="ARBA" id="ARBA00022512"/>
    </source>
</evidence>
<dbReference type="EMBL" id="CABIKO010001045">
    <property type="protein sequence ID" value="VVA40681.1"/>
    <property type="molecule type" value="Genomic_DNA"/>
</dbReference>
<feature type="signal peptide" evidence="10">
    <location>
        <begin position="1"/>
        <end position="26"/>
    </location>
</feature>
<comment type="similarity">
    <text evidence="2 9">Belongs to the glycosyl hydrolase 28 family.</text>
</comment>
<dbReference type="InterPro" id="IPR012334">
    <property type="entry name" value="Pectin_lyas_fold"/>
</dbReference>
<evidence type="ECO:0000256" key="2">
    <source>
        <dbReference type="ARBA" id="ARBA00008834"/>
    </source>
</evidence>
<accession>A0A5E4GM76</accession>
<evidence type="ECO:0000256" key="1">
    <source>
        <dbReference type="ARBA" id="ARBA00004191"/>
    </source>
</evidence>
<evidence type="ECO:0000256" key="8">
    <source>
        <dbReference type="PROSITE-ProRule" id="PRU10052"/>
    </source>
</evidence>
<dbReference type="Gene3D" id="2.160.20.10">
    <property type="entry name" value="Single-stranded right-handed beta-helix, Pectin lyase-like"/>
    <property type="match status" value="1"/>
</dbReference>
<evidence type="ECO:0000256" key="5">
    <source>
        <dbReference type="ARBA" id="ARBA00022801"/>
    </source>
</evidence>
<dbReference type="InterPro" id="IPR006626">
    <property type="entry name" value="PbH1"/>
</dbReference>
<dbReference type="Gramene" id="VVA40681">
    <property type="protein sequence ID" value="VVA40681"/>
    <property type="gene ID" value="Prudul26B024126"/>
</dbReference>
<evidence type="ECO:0000256" key="6">
    <source>
        <dbReference type="ARBA" id="ARBA00023295"/>
    </source>
</evidence>
<keyword evidence="4" id="KW-0964">Secreted</keyword>
<dbReference type="OMA" id="RYSRIQG"/>
<evidence type="ECO:0000256" key="10">
    <source>
        <dbReference type="SAM" id="SignalP"/>
    </source>
</evidence>
<dbReference type="Pfam" id="PF00295">
    <property type="entry name" value="Glyco_hydro_28"/>
    <property type="match status" value="1"/>
</dbReference>
<evidence type="ECO:0000256" key="4">
    <source>
        <dbReference type="ARBA" id="ARBA00022525"/>
    </source>
</evidence>
<evidence type="ECO:0000256" key="7">
    <source>
        <dbReference type="ARBA" id="ARBA00023316"/>
    </source>
</evidence>
<proteinExistence type="inferred from homology"/>
<organism evidence="11 12">
    <name type="scientific">Prunus dulcis</name>
    <name type="common">Almond</name>
    <name type="synonym">Amygdalus dulcis</name>
    <dbReference type="NCBI Taxonomy" id="3755"/>
    <lineage>
        <taxon>Eukaryota</taxon>
        <taxon>Viridiplantae</taxon>
        <taxon>Streptophyta</taxon>
        <taxon>Embryophyta</taxon>
        <taxon>Tracheophyta</taxon>
        <taxon>Spermatophyta</taxon>
        <taxon>Magnoliopsida</taxon>
        <taxon>eudicotyledons</taxon>
        <taxon>Gunneridae</taxon>
        <taxon>Pentapetalae</taxon>
        <taxon>rosids</taxon>
        <taxon>fabids</taxon>
        <taxon>Rosales</taxon>
        <taxon>Rosaceae</taxon>
        <taxon>Amygdaloideae</taxon>
        <taxon>Amygdaleae</taxon>
        <taxon>Prunus</taxon>
    </lineage>
</organism>
<keyword evidence="6 9" id="KW-0326">Glycosidase</keyword>
<comment type="subcellular location">
    <subcellularLocation>
        <location evidence="1">Secreted</location>
        <location evidence="1">Cell wall</location>
    </subcellularLocation>
</comment>
<reference evidence="12" key="1">
    <citation type="journal article" date="2020" name="Plant J.">
        <title>Transposons played a major role in the diversification between the closely related almond and peach genomes: results from the almond genome sequence.</title>
        <authorList>
            <person name="Alioto T."/>
            <person name="Alexiou K.G."/>
            <person name="Bardil A."/>
            <person name="Barteri F."/>
            <person name="Castanera R."/>
            <person name="Cruz F."/>
            <person name="Dhingra A."/>
            <person name="Duval H."/>
            <person name="Fernandez I Marti A."/>
            <person name="Frias L."/>
            <person name="Galan B."/>
            <person name="Garcia J.L."/>
            <person name="Howad W."/>
            <person name="Gomez-Garrido J."/>
            <person name="Gut M."/>
            <person name="Julca I."/>
            <person name="Morata J."/>
            <person name="Puigdomenech P."/>
            <person name="Ribeca P."/>
            <person name="Rubio Cabetas M.J."/>
            <person name="Vlasova A."/>
            <person name="Wirthensohn M."/>
            <person name="Garcia-Mas J."/>
            <person name="Gabaldon T."/>
            <person name="Casacuberta J.M."/>
            <person name="Arus P."/>
        </authorList>
    </citation>
    <scope>NUCLEOTIDE SEQUENCE [LARGE SCALE GENOMIC DNA]</scope>
    <source>
        <strain evidence="12">cv. Texas</strain>
    </source>
</reference>
<keyword evidence="10" id="KW-0732">Signal</keyword>
<dbReference type="SUPFAM" id="SSF51126">
    <property type="entry name" value="Pectin lyase-like"/>
    <property type="match status" value="1"/>
</dbReference>